<gene>
    <name evidence="3" type="ORF">ABIA69_000793</name>
</gene>
<proteinExistence type="predicted"/>
<comment type="caution">
    <text evidence="3">The sequence shown here is derived from an EMBL/GenBank/DDBJ whole genome shotgun (WGS) entry which is preliminary data.</text>
</comment>
<feature type="transmembrane region" description="Helical" evidence="1">
    <location>
        <begin position="111"/>
        <end position="130"/>
    </location>
</feature>
<sequence>MAFVAFEFICIALYYFCYYRKQQLEGKPLIHIKKLIWIALFIGYIALVLNLTIISRGSSHYKEMNLHLFSGYVEAWNSYSYKKLQPSIYNILMFIPMGMLLPLLSRKLTTFKWLIVVVVCFTLFIEIYQLVTGAGIFELDDLFNNTLGGVIGYQFYRLYTSVIQHKKVRMKSLLGSLVIPLLMVFIFAGITIAYAKQEFGNLSINSYSKWDMTDVHLTTSMQLNSVPTMASVYKKVNHSDEVGDILYRKLGLTEVKTAAKERDRGILLEDKSGSQYTLFQSTQGNWTLTDSNYTPQQATWTKQGPMRLEAMAIMDNLAILPQKADLITEEGDQFQWSLSDTPHINKDYWSGDLSLGLKKDGSIYAVSYGLQEHHFIREVDILTPKDVYERIKKGEFPLIKRNAILTPDMMVIKKGDKLEITGMELTFMYDTKEFYQPVYRVSGIFNGDSDWFTLIQARRN</sequence>
<dbReference type="RefSeq" id="WP_354470983.1">
    <property type="nucleotide sequence ID" value="NZ_JBEPSB010000002.1"/>
</dbReference>
<feature type="domain" description="VanZ-like" evidence="2">
    <location>
        <begin position="41"/>
        <end position="158"/>
    </location>
</feature>
<dbReference type="Pfam" id="PF04892">
    <property type="entry name" value="VanZ"/>
    <property type="match status" value="1"/>
</dbReference>
<dbReference type="PANTHER" id="PTHR36834">
    <property type="entry name" value="MEMBRANE PROTEIN-RELATED"/>
    <property type="match status" value="1"/>
</dbReference>
<dbReference type="EMBL" id="JBEPSB010000002">
    <property type="protein sequence ID" value="MET4559650.1"/>
    <property type="molecule type" value="Genomic_DNA"/>
</dbReference>
<keyword evidence="4" id="KW-1185">Reference proteome</keyword>
<protein>
    <submittedName>
        <fullName evidence="3">Glycopeptide antibiotics resistance protein</fullName>
    </submittedName>
</protein>
<dbReference type="PANTHER" id="PTHR36834:SF1">
    <property type="entry name" value="INTEGRAL MEMBRANE PROTEIN"/>
    <property type="match status" value="1"/>
</dbReference>
<feature type="transmembrane region" description="Helical" evidence="1">
    <location>
        <begin position="172"/>
        <end position="195"/>
    </location>
</feature>
<feature type="transmembrane region" description="Helical" evidence="1">
    <location>
        <begin position="87"/>
        <end position="104"/>
    </location>
</feature>
<evidence type="ECO:0000313" key="4">
    <source>
        <dbReference type="Proteomes" id="UP001549363"/>
    </source>
</evidence>
<name>A0ABV2PFC2_9BACI</name>
<reference evidence="3 4" key="1">
    <citation type="submission" date="2024-06" db="EMBL/GenBank/DDBJ databases">
        <title>Sorghum-associated microbial communities from plants grown in Nebraska, USA.</title>
        <authorList>
            <person name="Schachtman D."/>
        </authorList>
    </citation>
    <scope>NUCLEOTIDE SEQUENCE [LARGE SCALE GENOMIC DNA]</scope>
    <source>
        <strain evidence="3 4">736</strain>
    </source>
</reference>
<organism evidence="3 4">
    <name type="scientific">Lysinibacillus parviboronicapiens</name>
    <dbReference type="NCBI Taxonomy" id="436516"/>
    <lineage>
        <taxon>Bacteria</taxon>
        <taxon>Bacillati</taxon>
        <taxon>Bacillota</taxon>
        <taxon>Bacilli</taxon>
        <taxon>Bacillales</taxon>
        <taxon>Bacillaceae</taxon>
        <taxon>Lysinibacillus</taxon>
    </lineage>
</organism>
<evidence type="ECO:0000313" key="3">
    <source>
        <dbReference type="EMBL" id="MET4559650.1"/>
    </source>
</evidence>
<evidence type="ECO:0000256" key="1">
    <source>
        <dbReference type="SAM" id="Phobius"/>
    </source>
</evidence>
<keyword evidence="1" id="KW-1133">Transmembrane helix</keyword>
<feature type="transmembrane region" description="Helical" evidence="1">
    <location>
        <begin position="35"/>
        <end position="54"/>
    </location>
</feature>
<dbReference type="Proteomes" id="UP001549363">
    <property type="component" value="Unassembled WGS sequence"/>
</dbReference>
<dbReference type="InterPro" id="IPR053150">
    <property type="entry name" value="Teicoplanin_resist-assoc"/>
</dbReference>
<keyword evidence="1" id="KW-0812">Transmembrane</keyword>
<evidence type="ECO:0000259" key="2">
    <source>
        <dbReference type="Pfam" id="PF04892"/>
    </source>
</evidence>
<dbReference type="InterPro" id="IPR006976">
    <property type="entry name" value="VanZ-like"/>
</dbReference>
<keyword evidence="1" id="KW-0472">Membrane</keyword>
<accession>A0ABV2PFC2</accession>